<accession>A0A5B0Q107</accession>
<protein>
    <submittedName>
        <fullName evidence="2">Uncharacterized protein</fullName>
    </submittedName>
</protein>
<proteinExistence type="predicted"/>
<dbReference type="Proteomes" id="UP000325313">
    <property type="component" value="Unassembled WGS sequence"/>
</dbReference>
<evidence type="ECO:0000313" key="3">
    <source>
        <dbReference type="Proteomes" id="UP000325313"/>
    </source>
</evidence>
<comment type="caution">
    <text evidence="2">The sequence shown here is derived from an EMBL/GenBank/DDBJ whole genome shotgun (WGS) entry which is preliminary data.</text>
</comment>
<organism evidence="2 3">
    <name type="scientific">Puccinia graminis f. sp. tritici</name>
    <dbReference type="NCBI Taxonomy" id="56615"/>
    <lineage>
        <taxon>Eukaryota</taxon>
        <taxon>Fungi</taxon>
        <taxon>Dikarya</taxon>
        <taxon>Basidiomycota</taxon>
        <taxon>Pucciniomycotina</taxon>
        <taxon>Pucciniomycetes</taxon>
        <taxon>Pucciniales</taxon>
        <taxon>Pucciniaceae</taxon>
        <taxon>Puccinia</taxon>
    </lineage>
</organism>
<sequence>MLGPGKHVGPVNQPVYIPSVPHHHHPSDFFWSFNWIFRIPFVLGIVRLSAYWYYRDSQLASPLRSILKGLPRLNQGGSSPPYQHCPTPLLDPNPPFQPQAKPKWRSPALSNQGSLSSPLACRPFEVASSLLNHLSSLLSSNCAVIDKPWTLPPAPCPQNLSTSSNVRSAINIAPSNSTSASQEELEVSDEDNLEFSSSQHTTSSNQSYHFVRQPCVA</sequence>
<name>A0A5B0Q107_PUCGR</name>
<dbReference type="EMBL" id="VDEP01000309">
    <property type="protein sequence ID" value="KAA1106866.1"/>
    <property type="molecule type" value="Genomic_DNA"/>
</dbReference>
<reference evidence="2 3" key="1">
    <citation type="submission" date="2019-05" db="EMBL/GenBank/DDBJ databases">
        <title>Emergence of the Ug99 lineage of the wheat stem rust pathogen through somatic hybridization.</title>
        <authorList>
            <person name="Li F."/>
            <person name="Upadhyaya N.M."/>
            <person name="Sperschneider J."/>
            <person name="Matny O."/>
            <person name="Nguyen-Phuc H."/>
            <person name="Mago R."/>
            <person name="Raley C."/>
            <person name="Miller M.E."/>
            <person name="Silverstein K.A.T."/>
            <person name="Henningsen E."/>
            <person name="Hirsch C.D."/>
            <person name="Visser B."/>
            <person name="Pretorius Z.A."/>
            <person name="Steffenson B.J."/>
            <person name="Schwessinger B."/>
            <person name="Dodds P.N."/>
            <person name="Figueroa M."/>
        </authorList>
    </citation>
    <scope>NUCLEOTIDE SEQUENCE [LARGE SCALE GENOMIC DNA]</scope>
    <source>
        <strain evidence="2 3">Ug99</strain>
    </source>
</reference>
<evidence type="ECO:0000313" key="2">
    <source>
        <dbReference type="EMBL" id="KAA1106866.1"/>
    </source>
</evidence>
<feature type="region of interest" description="Disordered" evidence="1">
    <location>
        <begin position="77"/>
        <end position="111"/>
    </location>
</feature>
<dbReference type="AlphaFoldDB" id="A0A5B0Q107"/>
<evidence type="ECO:0000256" key="1">
    <source>
        <dbReference type="SAM" id="MobiDB-lite"/>
    </source>
</evidence>
<gene>
    <name evidence="2" type="ORF">PGTUg99_022843</name>
</gene>